<sequence length="126" mass="13247">MKGWSLLTKVFSGLLIIGTSGGGAGIGLGSIFKEKTLENKESETQNTEQGLKGEGNISSPEAPKDLVISEGKSLEQKSSIPENPKSKELTSEKQSDGSVRISGSSLGDFQCRRIERTDGSIGLACS</sequence>
<reference evidence="2 3" key="1">
    <citation type="journal article" date="2011" name="J. Bacteriol.">
        <title>Complete genome sequences of two hemotropic Mycoplasmas, Mycoplasma haemofelis strain Ohio2 and Mycoplasma suis strain Illinois.</title>
        <authorList>
            <person name="Messick J.B."/>
            <person name="Santos A.P."/>
            <person name="Guimaraes A.M."/>
        </authorList>
    </citation>
    <scope>NUCLEOTIDE SEQUENCE [LARGE SCALE GENOMIC DNA]</scope>
    <source>
        <strain evidence="2 3">Illinois</strain>
    </source>
</reference>
<dbReference type="Proteomes" id="UP000007484">
    <property type="component" value="Chromosome"/>
</dbReference>
<feature type="compositionally biased region" description="Basic and acidic residues" evidence="1">
    <location>
        <begin position="84"/>
        <end position="95"/>
    </location>
</feature>
<dbReference type="HOGENOM" id="CLU_1979093_0_0_14"/>
<proteinExistence type="predicted"/>
<dbReference type="AlphaFoldDB" id="F0QS13"/>
<dbReference type="KEGG" id="mss:MSU_0758"/>
<dbReference type="RefSeq" id="WP_013609400.1">
    <property type="nucleotide sequence ID" value="NC_015155.1"/>
</dbReference>
<keyword evidence="3" id="KW-1185">Reference proteome</keyword>
<dbReference type="EMBL" id="CP002525">
    <property type="protein sequence ID" value="ADX98283.1"/>
    <property type="molecule type" value="Genomic_DNA"/>
</dbReference>
<evidence type="ECO:0000313" key="3">
    <source>
        <dbReference type="Proteomes" id="UP000007484"/>
    </source>
</evidence>
<feature type="region of interest" description="Disordered" evidence="1">
    <location>
        <begin position="37"/>
        <end position="104"/>
    </location>
</feature>
<protein>
    <submittedName>
        <fullName evidence="2">Uncharacterized protein</fullName>
    </submittedName>
</protein>
<gene>
    <name evidence="2" type="ordered locus">MSU_0758</name>
</gene>
<name>F0QS13_MYCSL</name>
<evidence type="ECO:0000256" key="1">
    <source>
        <dbReference type="SAM" id="MobiDB-lite"/>
    </source>
</evidence>
<accession>F0QS13</accession>
<evidence type="ECO:0000313" key="2">
    <source>
        <dbReference type="EMBL" id="ADX98283.1"/>
    </source>
</evidence>
<organism evidence="2 3">
    <name type="scientific">Mycoplasma suis (strain Illinois)</name>
    <dbReference type="NCBI Taxonomy" id="768700"/>
    <lineage>
        <taxon>Bacteria</taxon>
        <taxon>Bacillati</taxon>
        <taxon>Mycoplasmatota</taxon>
        <taxon>Mollicutes</taxon>
        <taxon>Mycoplasmataceae</taxon>
        <taxon>Mycoplasma</taxon>
    </lineage>
</organism>
<dbReference type="STRING" id="768700.MSU_0758"/>